<dbReference type="GO" id="GO:0005739">
    <property type="term" value="C:mitochondrion"/>
    <property type="evidence" value="ECO:0007669"/>
    <property type="project" value="TreeGrafter"/>
</dbReference>
<dbReference type="Pfam" id="PF10507">
    <property type="entry name" value="TMEM65"/>
    <property type="match status" value="1"/>
</dbReference>
<feature type="transmembrane region" description="Helical" evidence="5">
    <location>
        <begin position="190"/>
        <end position="210"/>
    </location>
</feature>
<evidence type="ECO:0000256" key="1">
    <source>
        <dbReference type="ARBA" id="ARBA00004141"/>
    </source>
</evidence>
<evidence type="ECO:0000256" key="2">
    <source>
        <dbReference type="ARBA" id="ARBA00022692"/>
    </source>
</evidence>
<keyword evidence="3 5" id="KW-1133">Transmembrane helix</keyword>
<dbReference type="EnsemblMetazoa" id="OVOC3413.1">
    <property type="protein sequence ID" value="OVOC3413.1"/>
    <property type="gene ID" value="WBGene00240222"/>
</dbReference>
<dbReference type="GO" id="GO:0016020">
    <property type="term" value="C:membrane"/>
    <property type="evidence" value="ECO:0007669"/>
    <property type="project" value="UniProtKB-SubCell"/>
</dbReference>
<keyword evidence="7" id="KW-1185">Reference proteome</keyword>
<organism evidence="6 7">
    <name type="scientific">Onchocerca volvulus</name>
    <dbReference type="NCBI Taxonomy" id="6282"/>
    <lineage>
        <taxon>Eukaryota</taxon>
        <taxon>Metazoa</taxon>
        <taxon>Ecdysozoa</taxon>
        <taxon>Nematoda</taxon>
        <taxon>Chromadorea</taxon>
        <taxon>Rhabditida</taxon>
        <taxon>Spirurina</taxon>
        <taxon>Spiruromorpha</taxon>
        <taxon>Filarioidea</taxon>
        <taxon>Onchocercidae</taxon>
        <taxon>Onchocerca</taxon>
    </lineage>
</organism>
<comment type="subcellular location">
    <subcellularLocation>
        <location evidence="1">Membrane</location>
        <topology evidence="1">Multi-pass membrane protein</topology>
    </subcellularLocation>
</comment>
<dbReference type="PANTHER" id="PTHR21706:SF15">
    <property type="entry name" value="TRANSMEMBRANE PROTEIN 65"/>
    <property type="match status" value="1"/>
</dbReference>
<evidence type="ECO:0000256" key="5">
    <source>
        <dbReference type="SAM" id="Phobius"/>
    </source>
</evidence>
<proteinExistence type="predicted"/>
<evidence type="ECO:0000313" key="7">
    <source>
        <dbReference type="Proteomes" id="UP000024404"/>
    </source>
</evidence>
<evidence type="ECO:0008006" key="8">
    <source>
        <dbReference type="Google" id="ProtNLM"/>
    </source>
</evidence>
<dbReference type="OMA" id="CVSAYSK"/>
<keyword evidence="4 5" id="KW-0472">Membrane</keyword>
<keyword evidence="2 5" id="KW-0812">Transmembrane</keyword>
<evidence type="ECO:0000256" key="4">
    <source>
        <dbReference type="ARBA" id="ARBA00023136"/>
    </source>
</evidence>
<dbReference type="EMBL" id="CMVM020000094">
    <property type="status" value="NOT_ANNOTATED_CDS"/>
    <property type="molecule type" value="Genomic_DNA"/>
</dbReference>
<evidence type="ECO:0000313" key="6">
    <source>
        <dbReference type="EnsemblMetazoa" id="OVOC3413.1"/>
    </source>
</evidence>
<reference evidence="7" key="1">
    <citation type="submission" date="2013-10" db="EMBL/GenBank/DDBJ databases">
        <title>Genome sequencing of Onchocerca volvulus.</title>
        <authorList>
            <person name="Cotton J."/>
            <person name="Tsai J."/>
            <person name="Stanley E."/>
            <person name="Tracey A."/>
            <person name="Holroyd N."/>
            <person name="Lustigman S."/>
            <person name="Berriman M."/>
        </authorList>
    </citation>
    <scope>NUCLEOTIDE SEQUENCE</scope>
</reference>
<accession>A0A8R1TSI8</accession>
<sequence>MPPAFSLLLLKDCLSISYSRSISIHHCVRRLTYIKRRISDTVDQVDEVRIENEFKAQALVTALTSNERKLLQTALGNLEKQLLPNISIMRRLSRQQTYQLFLVNAIPFIGFGFLDNVIMIIAGKYIDETIGTWLALSTMAAAALGNTVSDVAGVGLAHYVEFIVSKCGIKHPVLNSEQLESSFVRAVTNLGRGIGLIAGCLIGMFPLLFFNPSSSKNKIQDTIDENDI</sequence>
<dbReference type="PANTHER" id="PTHR21706">
    <property type="entry name" value="TRANSMEMBRANE PROTEIN 65"/>
    <property type="match status" value="1"/>
</dbReference>
<dbReference type="Proteomes" id="UP000024404">
    <property type="component" value="Unassembled WGS sequence"/>
</dbReference>
<evidence type="ECO:0000256" key="3">
    <source>
        <dbReference type="ARBA" id="ARBA00022989"/>
    </source>
</evidence>
<name>A0A8R1TSI8_ONCVO</name>
<reference evidence="6" key="2">
    <citation type="submission" date="2022-06" db="UniProtKB">
        <authorList>
            <consortium name="EnsemblMetazoa"/>
        </authorList>
    </citation>
    <scope>IDENTIFICATION</scope>
</reference>
<feature type="transmembrane region" description="Helical" evidence="5">
    <location>
        <begin position="100"/>
        <end position="126"/>
    </location>
</feature>
<dbReference type="InterPro" id="IPR019537">
    <property type="entry name" value="TMEM65"/>
</dbReference>
<protein>
    <recommendedName>
        <fullName evidence="8">Transmembrane protein 65</fullName>
    </recommendedName>
</protein>
<dbReference type="AlphaFoldDB" id="A0A8R1TSI8"/>